<keyword evidence="4" id="KW-0206">Cytoskeleton</keyword>
<feature type="compositionally biased region" description="Low complexity" evidence="6">
    <location>
        <begin position="654"/>
        <end position="667"/>
    </location>
</feature>
<dbReference type="GeneTree" id="ENSGT00940000168069"/>
<dbReference type="GO" id="GO:0005876">
    <property type="term" value="C:spindle microtubule"/>
    <property type="evidence" value="ECO:0000318"/>
    <property type="project" value="GO_Central"/>
</dbReference>
<feature type="region of interest" description="Disordered" evidence="6">
    <location>
        <begin position="1038"/>
        <end position="1088"/>
    </location>
</feature>
<feature type="domain" description="TOG" evidence="7">
    <location>
        <begin position="131"/>
        <end position="367"/>
    </location>
</feature>
<dbReference type="GO" id="GO:0008017">
    <property type="term" value="F:microtubule binding"/>
    <property type="evidence" value="ECO:0000318"/>
    <property type="project" value="GO_Central"/>
</dbReference>
<dbReference type="PANTHER" id="PTHR21567:SF9">
    <property type="entry name" value="CLIP-ASSOCIATING PROTEIN"/>
    <property type="match status" value="1"/>
</dbReference>
<organism evidence="8 9">
    <name type="scientific">Ciona intestinalis</name>
    <name type="common">Transparent sea squirt</name>
    <name type="synonym">Ascidia intestinalis</name>
    <dbReference type="NCBI Taxonomy" id="7719"/>
    <lineage>
        <taxon>Eukaryota</taxon>
        <taxon>Metazoa</taxon>
        <taxon>Chordata</taxon>
        <taxon>Tunicata</taxon>
        <taxon>Ascidiacea</taxon>
        <taxon>Phlebobranchia</taxon>
        <taxon>Cionidae</taxon>
        <taxon>Ciona</taxon>
    </lineage>
</organism>
<feature type="region of interest" description="Disordered" evidence="6">
    <location>
        <begin position="628"/>
        <end position="671"/>
    </location>
</feature>
<keyword evidence="9" id="KW-1185">Reference proteome</keyword>
<dbReference type="SMART" id="SM01349">
    <property type="entry name" value="TOG"/>
    <property type="match status" value="2"/>
</dbReference>
<dbReference type="InterPro" id="IPR011989">
    <property type="entry name" value="ARM-like"/>
</dbReference>
<name>F6W6K9_CIOIN</name>
<proteinExistence type="predicted"/>
<dbReference type="PROSITE" id="PS50077">
    <property type="entry name" value="HEAT_REPEAT"/>
    <property type="match status" value="1"/>
</dbReference>
<evidence type="ECO:0000256" key="5">
    <source>
        <dbReference type="PROSITE-ProRule" id="PRU00103"/>
    </source>
</evidence>
<dbReference type="GO" id="GO:0000776">
    <property type="term" value="C:kinetochore"/>
    <property type="evidence" value="ECO:0000318"/>
    <property type="project" value="GO_Central"/>
</dbReference>
<feature type="region of interest" description="Disordered" evidence="6">
    <location>
        <begin position="509"/>
        <end position="591"/>
    </location>
</feature>
<evidence type="ECO:0000256" key="3">
    <source>
        <dbReference type="ARBA" id="ARBA00022737"/>
    </source>
</evidence>
<reference evidence="8" key="2">
    <citation type="submission" date="2025-08" db="UniProtKB">
        <authorList>
            <consortium name="Ensembl"/>
        </authorList>
    </citation>
    <scope>IDENTIFICATION</scope>
</reference>
<reference evidence="8" key="3">
    <citation type="submission" date="2025-09" db="UniProtKB">
        <authorList>
            <consortium name="Ensembl"/>
        </authorList>
    </citation>
    <scope>IDENTIFICATION</scope>
</reference>
<dbReference type="GO" id="GO:0005881">
    <property type="term" value="C:cytoplasmic microtubule"/>
    <property type="evidence" value="ECO:0000318"/>
    <property type="project" value="GO_Central"/>
</dbReference>
<feature type="domain" description="TOG" evidence="7">
    <location>
        <begin position="1088"/>
        <end position="1342"/>
    </location>
</feature>
<dbReference type="InterPro" id="IPR021133">
    <property type="entry name" value="HEAT_type_2"/>
</dbReference>
<dbReference type="PANTHER" id="PTHR21567">
    <property type="entry name" value="CLASP"/>
    <property type="match status" value="1"/>
</dbReference>
<dbReference type="InterPro" id="IPR016024">
    <property type="entry name" value="ARM-type_fold"/>
</dbReference>
<feature type="repeat" description="HEAT" evidence="5">
    <location>
        <begin position="1279"/>
        <end position="1317"/>
    </location>
</feature>
<feature type="compositionally biased region" description="Polar residues" evidence="6">
    <location>
        <begin position="359"/>
        <end position="387"/>
    </location>
</feature>
<dbReference type="FunCoup" id="F6W6K9">
    <property type="interactions" value="192"/>
</dbReference>
<comment type="subcellular location">
    <subcellularLocation>
        <location evidence="1">Cytoplasm</location>
        <location evidence="1">Cytoskeleton</location>
    </subcellularLocation>
</comment>
<dbReference type="GO" id="GO:0040001">
    <property type="term" value="P:establishment of mitotic spindle localization"/>
    <property type="evidence" value="ECO:0000318"/>
    <property type="project" value="GO_Central"/>
</dbReference>
<evidence type="ECO:0000313" key="9">
    <source>
        <dbReference type="Proteomes" id="UP000008144"/>
    </source>
</evidence>
<evidence type="ECO:0000259" key="7">
    <source>
        <dbReference type="SMART" id="SM01349"/>
    </source>
</evidence>
<dbReference type="Proteomes" id="UP000008144">
    <property type="component" value="Unassembled WGS sequence"/>
</dbReference>
<dbReference type="Ensembl" id="ENSCINT00000004080.3">
    <property type="protein sequence ID" value="ENSCINP00000004080.3"/>
    <property type="gene ID" value="ENSCING00000002019.3"/>
</dbReference>
<dbReference type="OMA" id="VCSDDKH"/>
<dbReference type="GO" id="GO:0072686">
    <property type="term" value="C:mitotic spindle"/>
    <property type="evidence" value="ECO:0000318"/>
    <property type="project" value="GO_Central"/>
</dbReference>
<evidence type="ECO:0000256" key="2">
    <source>
        <dbReference type="ARBA" id="ARBA00022490"/>
    </source>
</evidence>
<feature type="region of interest" description="Disordered" evidence="6">
    <location>
        <begin position="356"/>
        <end position="430"/>
    </location>
</feature>
<dbReference type="GO" id="GO:0045180">
    <property type="term" value="C:basal cortex"/>
    <property type="evidence" value="ECO:0000318"/>
    <property type="project" value="GO_Central"/>
</dbReference>
<keyword evidence="3" id="KW-0677">Repeat</keyword>
<evidence type="ECO:0000256" key="6">
    <source>
        <dbReference type="SAM" id="MobiDB-lite"/>
    </source>
</evidence>
<sequence length="1344" mass="149652">VREAAVFTLVEIYRHVGEKVRQDIAKKNLPNSRLSVLYKKFDEVLQSGNMVTASDTGNLRSYDSVESSSSIGLMRPPMTSVVANNNNSRAVTNKMSSVTVKDGPSRQSAVPRAVDEETFVRDFTSNLPTIHLYGSRDLDDQMNRIQAVISDEKKDWEERSKSLKALRAVALAGGTEYDAFYQHLRVMEPSLQFNAKDLRSQVVRETCVTVGCLSSILKNQFEHTACVLMPTLFNLIKNSAKVMSTSGVLTIKTILKHTHGPRLIPMLMINCTSKTTSLRRFSFVFLDIVLQKWASQLLERHLAILKEAVQKGINDADSETREEARKAWWALQGTFPNEADQVFNSLNPSQQKLIKGHLATSSSSTDSQPKLDTSYFSSRKPRSSVTSAGPRRSIVTSQVGRAPPTSVGRALGTPNGRFMRSRSDIDPSSANRSKMKITSIHNHGPFHAAGISGTRSHGSDTRINDMKGLHCGTAYSCTVATENRNEVFALIVENLFISRNQDPHAIANRARSPGAQQPRTFGARTPSGPARVSKPRPSYTSRDHSPNGRSASHGDSHSNNFLAFPSRIPRSEPVSRHRSRVSSSQVSSRDSSPAIMRYLYETGRTPSAVAQSPMMRVLPKGREGEIALNDALSRKTGRKTDGYGLSDNDDDFSDTSSVCSDRSSSYSRNGLKRHTNHTEDITEILQLCQSGLWTERKEGLFSLHTLITRHRVFNRLQIKKIIEIFNRMFADPHGKYVFSMFLEMLPDFIQGYKEMLHDWLYFLLTQLLKKMGSDLLGSVQTKVLKALQVTRESFPPLMQFNILSRFIVDQTQRPNLKIKIALLHHMLDVTGMLKGIEISNTSDNRLAISRIITWTTEPKSQDVRKIAEALVISIFELNAPVFTMMIRVLPKTFQDGAMKVLHGYMKTNGDVNQGGSVSSDLSGQVMGRAAMSPGRTVVSPRGSVGTIDLMSPRCIIRHPCYNSTVSMSKHEVYKYTISSVHIDTENMNQEEIAENFRDITAGIQKLRMDSSADVNDAIKFIQRIGCFIMFPQNSGQSPGLGASPNFSRPNFPPPLQQLQNSPKLPPGRQSKYNPHVYSDQLSPFNRGDVKESIFDDDDSFNEEIPTEMSDNISDVAQLLREGGDKRHALEELSRTLRSSDAVVGLLASQQQIQWDLHFNNVLSGVLEILRTDTDTRVAALNVLREMLRHLAHRFKNFTEITVIHIIESHKDGTKQVVRAAEEAANALCCAVPPILCVKVLSPLTRSNNNESTQACLKILTNAINRCSEDELDKPLVADLVPGLIKCYDNPESGVRKAAVFCLVALHRVIGDEELCQHLKSLPGGKMKLLQLYIKRSQSNAATEA</sequence>
<feature type="compositionally biased region" description="Low complexity" evidence="6">
    <location>
        <begin position="581"/>
        <end position="591"/>
    </location>
</feature>
<dbReference type="GO" id="GO:1902903">
    <property type="term" value="P:regulation of supramolecular fiber organization"/>
    <property type="evidence" value="ECO:0007669"/>
    <property type="project" value="UniProtKB-ARBA"/>
</dbReference>
<dbReference type="SUPFAM" id="SSF48371">
    <property type="entry name" value="ARM repeat"/>
    <property type="match status" value="2"/>
</dbReference>
<dbReference type="GO" id="GO:0090307">
    <property type="term" value="P:mitotic spindle assembly"/>
    <property type="evidence" value="ECO:0000318"/>
    <property type="project" value="GO_Central"/>
</dbReference>
<evidence type="ECO:0000256" key="1">
    <source>
        <dbReference type="ARBA" id="ARBA00004245"/>
    </source>
</evidence>
<keyword evidence="2" id="KW-0963">Cytoplasm</keyword>
<feature type="compositionally biased region" description="Basic and acidic residues" evidence="6">
    <location>
        <begin position="541"/>
        <end position="556"/>
    </location>
</feature>
<dbReference type="InterPro" id="IPR024395">
    <property type="entry name" value="CLASP_N_dom"/>
</dbReference>
<reference evidence="9" key="1">
    <citation type="journal article" date="2002" name="Science">
        <title>The draft genome of Ciona intestinalis: insights into chordate and vertebrate origins.</title>
        <authorList>
            <person name="Dehal P."/>
            <person name="Satou Y."/>
            <person name="Campbell R.K."/>
            <person name="Chapman J."/>
            <person name="Degnan B."/>
            <person name="De Tomaso A."/>
            <person name="Davidson B."/>
            <person name="Di Gregorio A."/>
            <person name="Gelpke M."/>
            <person name="Goodstein D.M."/>
            <person name="Harafuji N."/>
            <person name="Hastings K.E."/>
            <person name="Ho I."/>
            <person name="Hotta K."/>
            <person name="Huang W."/>
            <person name="Kawashima T."/>
            <person name="Lemaire P."/>
            <person name="Martinez D."/>
            <person name="Meinertzhagen I.A."/>
            <person name="Necula S."/>
            <person name="Nonaka M."/>
            <person name="Putnam N."/>
            <person name="Rash S."/>
            <person name="Saiga H."/>
            <person name="Satake M."/>
            <person name="Terry A."/>
            <person name="Yamada L."/>
            <person name="Wang H.G."/>
            <person name="Awazu S."/>
            <person name="Azumi K."/>
            <person name="Boore J."/>
            <person name="Branno M."/>
            <person name="Chin-Bow S."/>
            <person name="DeSantis R."/>
            <person name="Doyle S."/>
            <person name="Francino P."/>
            <person name="Keys D.N."/>
            <person name="Haga S."/>
            <person name="Hayashi H."/>
            <person name="Hino K."/>
            <person name="Imai K.S."/>
            <person name="Inaba K."/>
            <person name="Kano S."/>
            <person name="Kobayashi K."/>
            <person name="Kobayashi M."/>
            <person name="Lee B.I."/>
            <person name="Makabe K.W."/>
            <person name="Manohar C."/>
            <person name="Matassi G."/>
            <person name="Medina M."/>
            <person name="Mochizuki Y."/>
            <person name="Mount S."/>
            <person name="Morishita T."/>
            <person name="Miura S."/>
            <person name="Nakayama A."/>
            <person name="Nishizaka S."/>
            <person name="Nomoto H."/>
            <person name="Ohta F."/>
            <person name="Oishi K."/>
            <person name="Rigoutsos I."/>
            <person name="Sano M."/>
            <person name="Sasaki A."/>
            <person name="Sasakura Y."/>
            <person name="Shoguchi E."/>
            <person name="Shin-i T."/>
            <person name="Spagnuolo A."/>
            <person name="Stainier D."/>
            <person name="Suzuki M.M."/>
            <person name="Tassy O."/>
            <person name="Takatori N."/>
            <person name="Tokuoka M."/>
            <person name="Yagi K."/>
            <person name="Yoshizaki F."/>
            <person name="Wada S."/>
            <person name="Zhang C."/>
            <person name="Hyatt P.D."/>
            <person name="Larimer F."/>
            <person name="Detter C."/>
            <person name="Doggett N."/>
            <person name="Glavina T."/>
            <person name="Hawkins T."/>
            <person name="Richardson P."/>
            <person name="Lucas S."/>
            <person name="Kohara Y."/>
            <person name="Levine M."/>
            <person name="Satoh N."/>
            <person name="Rokhsar D.S."/>
        </authorList>
    </citation>
    <scope>NUCLEOTIDE SEQUENCE [LARGE SCALE GENOMIC DNA]</scope>
</reference>
<dbReference type="Pfam" id="PF12348">
    <property type="entry name" value="CLASP_N"/>
    <property type="match status" value="1"/>
</dbReference>
<dbReference type="InterPro" id="IPR034085">
    <property type="entry name" value="TOG"/>
</dbReference>
<dbReference type="GO" id="GO:0031110">
    <property type="term" value="P:regulation of microtubule polymerization or depolymerization"/>
    <property type="evidence" value="ECO:0007669"/>
    <property type="project" value="UniProtKB-ARBA"/>
</dbReference>
<accession>F6W6K9</accession>
<dbReference type="STRING" id="7719.ENSCINP00000004080"/>
<dbReference type="HOGENOM" id="CLU_005060_0_0_1"/>
<protein>
    <recommendedName>
        <fullName evidence="7">TOG domain-containing protein</fullName>
    </recommendedName>
</protein>
<evidence type="ECO:0000313" key="8">
    <source>
        <dbReference type="Ensembl" id="ENSCINP00000004080.3"/>
    </source>
</evidence>
<evidence type="ECO:0000256" key="4">
    <source>
        <dbReference type="ARBA" id="ARBA00023212"/>
    </source>
</evidence>
<dbReference type="Gene3D" id="1.25.10.10">
    <property type="entry name" value="Leucine-rich Repeat Variant"/>
    <property type="match status" value="4"/>
</dbReference>
<dbReference type="InParanoid" id="F6W6K9"/>
<dbReference type="GO" id="GO:0005815">
    <property type="term" value="C:microtubule organizing center"/>
    <property type="evidence" value="ECO:0000318"/>
    <property type="project" value="GO_Central"/>
</dbReference>